<dbReference type="AlphaFoldDB" id="A0AAD7IQW9"/>
<name>A0AAD7IQW9_9AGAR</name>
<feature type="region of interest" description="Disordered" evidence="1">
    <location>
        <begin position="1"/>
        <end position="20"/>
    </location>
</feature>
<reference evidence="2" key="1">
    <citation type="submission" date="2023-03" db="EMBL/GenBank/DDBJ databases">
        <title>Massive genome expansion in bonnet fungi (Mycena s.s.) driven by repeated elements and novel gene families across ecological guilds.</title>
        <authorList>
            <consortium name="Lawrence Berkeley National Laboratory"/>
            <person name="Harder C.B."/>
            <person name="Miyauchi S."/>
            <person name="Viragh M."/>
            <person name="Kuo A."/>
            <person name="Thoen E."/>
            <person name="Andreopoulos B."/>
            <person name="Lu D."/>
            <person name="Skrede I."/>
            <person name="Drula E."/>
            <person name="Henrissat B."/>
            <person name="Morin E."/>
            <person name="Kohler A."/>
            <person name="Barry K."/>
            <person name="LaButti K."/>
            <person name="Morin E."/>
            <person name="Salamov A."/>
            <person name="Lipzen A."/>
            <person name="Mereny Z."/>
            <person name="Hegedus B."/>
            <person name="Baldrian P."/>
            <person name="Stursova M."/>
            <person name="Weitz H."/>
            <person name="Taylor A."/>
            <person name="Grigoriev I.V."/>
            <person name="Nagy L.G."/>
            <person name="Martin F."/>
            <person name="Kauserud H."/>
        </authorList>
    </citation>
    <scope>NUCLEOTIDE SEQUENCE</scope>
    <source>
        <strain evidence="2">CBHHK182m</strain>
    </source>
</reference>
<dbReference type="Proteomes" id="UP001215598">
    <property type="component" value="Unassembled WGS sequence"/>
</dbReference>
<evidence type="ECO:0000256" key="1">
    <source>
        <dbReference type="SAM" id="MobiDB-lite"/>
    </source>
</evidence>
<protein>
    <submittedName>
        <fullName evidence="2">Uncharacterized protein</fullName>
    </submittedName>
</protein>
<keyword evidence="3" id="KW-1185">Reference proteome</keyword>
<feature type="compositionally biased region" description="Basic and acidic residues" evidence="1">
    <location>
        <begin position="11"/>
        <end position="20"/>
    </location>
</feature>
<evidence type="ECO:0000313" key="3">
    <source>
        <dbReference type="Proteomes" id="UP001215598"/>
    </source>
</evidence>
<gene>
    <name evidence="2" type="ORF">B0H16DRAFT_1726232</name>
</gene>
<dbReference type="EMBL" id="JARKIB010000078">
    <property type="protein sequence ID" value="KAJ7747043.1"/>
    <property type="molecule type" value="Genomic_DNA"/>
</dbReference>
<comment type="caution">
    <text evidence="2">The sequence shown here is derived from an EMBL/GenBank/DDBJ whole genome shotgun (WGS) entry which is preliminary data.</text>
</comment>
<proteinExistence type="predicted"/>
<sequence>MARIASGRGRLGGDHGKGGETEDCEVFLKGGMLQERVVSSSCVCSTAASQAWRKEREATLETEPFPPSSRRRLGSEEIKGCCVSSRLCSPRFEEPESYFGESSKSLVSDE</sequence>
<evidence type="ECO:0000313" key="2">
    <source>
        <dbReference type="EMBL" id="KAJ7747043.1"/>
    </source>
</evidence>
<organism evidence="2 3">
    <name type="scientific">Mycena metata</name>
    <dbReference type="NCBI Taxonomy" id="1033252"/>
    <lineage>
        <taxon>Eukaryota</taxon>
        <taxon>Fungi</taxon>
        <taxon>Dikarya</taxon>
        <taxon>Basidiomycota</taxon>
        <taxon>Agaricomycotina</taxon>
        <taxon>Agaricomycetes</taxon>
        <taxon>Agaricomycetidae</taxon>
        <taxon>Agaricales</taxon>
        <taxon>Marasmiineae</taxon>
        <taxon>Mycenaceae</taxon>
        <taxon>Mycena</taxon>
    </lineage>
</organism>
<accession>A0AAD7IQW9</accession>